<evidence type="ECO:0000256" key="6">
    <source>
        <dbReference type="ARBA" id="ARBA00023136"/>
    </source>
</evidence>
<accession>A0A1U7LQ76</accession>
<sequence>MAVNYTANLWLRISNIWHHTSISLLVQYPRLACYFDLALVLVDLGTVEYRQPIDNRFALIFTFLGTVLSVAMALGMAPRVNSAGTAFFGWINSSGWTTNSYVFTLGIMTSSFTFTGFESVSSLQEEALNPKFGVAKAIICSTLINICTGTIFLLALLFIIPKSGLPSAYPVYLNIPSAYLTLLANHATYNVIATILTGMVTIFGLIASSMLISCSSKVLWSVSRESGHHGLFLLHCRYQTPKNAIVVTVMVPMVVIMFYFVDPLVFQTLTTFGPIVYQVIYLIPLLVISFRGRHTLPFHRGFHLGIVGSLSNSTAIFWVLFQLAVALFPRFKPVDYRTWNYGSILLFLTICFISIGWIWGREYWRIEGKSYKGIKDIVIAEDRFTIRPKHKKQRNFSSSSSVSASSSEKPQRRRLKRKSKDSIPQTVSSSPFPYPKSDFEEKIAMPNVPESGKSPVLRSRPRRGDLPASPLRHQKKRRTPDDPVTTPVLRPTSKKTSSVKVREVRDRFKPFRWFKENNNSGGLKSSPAEYSRDDSTSYVSPHDPRRIRTADEDLARVAMPEPAFQGSQKPEHPFYLRTEMSDMPLGTAVSPILPPSRPPPHTPMGRTGRATRIKPPAGGISKSDLSKDFPPTSNRSESDSEPNDGIEI</sequence>
<name>A0A1U7LQ76_NEOID</name>
<comment type="subcellular location">
    <subcellularLocation>
        <location evidence="1">Membrane</location>
        <topology evidence="1">Multi-pass membrane protein</topology>
    </subcellularLocation>
</comment>
<feature type="region of interest" description="Disordered" evidence="7">
    <location>
        <begin position="585"/>
        <end position="648"/>
    </location>
</feature>
<keyword evidence="3 8" id="KW-0812">Transmembrane</keyword>
<keyword evidence="5 8" id="KW-1133">Transmembrane helix</keyword>
<dbReference type="PANTHER" id="PTHR45649:SF14">
    <property type="entry name" value="GABA PERMEASE"/>
    <property type="match status" value="1"/>
</dbReference>
<dbReference type="InterPro" id="IPR004841">
    <property type="entry name" value="AA-permease/SLC12A_dom"/>
</dbReference>
<feature type="transmembrane region" description="Helical" evidence="8">
    <location>
        <begin position="57"/>
        <end position="78"/>
    </location>
</feature>
<comment type="caution">
    <text evidence="10">The sequence shown here is derived from an EMBL/GenBank/DDBJ whole genome shotgun (WGS) entry which is preliminary data.</text>
</comment>
<evidence type="ECO:0000256" key="7">
    <source>
        <dbReference type="SAM" id="MobiDB-lite"/>
    </source>
</evidence>
<dbReference type="EMBL" id="LXFE01000603">
    <property type="protein sequence ID" value="OLL24815.1"/>
    <property type="molecule type" value="Genomic_DNA"/>
</dbReference>
<feature type="transmembrane region" description="Helical" evidence="8">
    <location>
        <begin position="272"/>
        <end position="290"/>
    </location>
</feature>
<keyword evidence="2" id="KW-0813">Transport</keyword>
<dbReference type="Gene3D" id="1.20.1740.10">
    <property type="entry name" value="Amino acid/polyamine transporter I"/>
    <property type="match status" value="1"/>
</dbReference>
<feature type="compositionally biased region" description="Pro residues" evidence="7">
    <location>
        <begin position="592"/>
        <end position="602"/>
    </location>
</feature>
<feature type="transmembrane region" description="Helical" evidence="8">
    <location>
        <begin position="191"/>
        <end position="214"/>
    </location>
</feature>
<evidence type="ECO:0000256" key="2">
    <source>
        <dbReference type="ARBA" id="ARBA00022448"/>
    </source>
</evidence>
<evidence type="ECO:0000256" key="4">
    <source>
        <dbReference type="ARBA" id="ARBA00022970"/>
    </source>
</evidence>
<feature type="compositionally biased region" description="Acidic residues" evidence="7">
    <location>
        <begin position="639"/>
        <end position="648"/>
    </location>
</feature>
<feature type="compositionally biased region" description="Low complexity" evidence="7">
    <location>
        <begin position="397"/>
        <end position="407"/>
    </location>
</feature>
<protein>
    <submittedName>
        <fullName evidence="10">Choline transport protein</fullName>
    </submittedName>
</protein>
<dbReference type="PANTHER" id="PTHR45649">
    <property type="entry name" value="AMINO-ACID PERMEASE BAT1"/>
    <property type="match status" value="1"/>
</dbReference>
<evidence type="ECO:0000313" key="10">
    <source>
        <dbReference type="EMBL" id="OLL24815.1"/>
    </source>
</evidence>
<feature type="transmembrane region" description="Helical" evidence="8">
    <location>
        <begin position="138"/>
        <end position="160"/>
    </location>
</feature>
<dbReference type="Pfam" id="PF00324">
    <property type="entry name" value="AA_permease"/>
    <property type="match status" value="1"/>
</dbReference>
<feature type="region of interest" description="Disordered" evidence="7">
    <location>
        <begin position="514"/>
        <end position="546"/>
    </location>
</feature>
<feature type="compositionally biased region" description="Polar residues" evidence="7">
    <location>
        <begin position="422"/>
        <end position="431"/>
    </location>
</feature>
<feature type="region of interest" description="Disordered" evidence="7">
    <location>
        <begin position="389"/>
        <end position="502"/>
    </location>
</feature>
<feature type="transmembrane region" description="Helical" evidence="8">
    <location>
        <begin position="341"/>
        <end position="360"/>
    </location>
</feature>
<feature type="transmembrane region" description="Helical" evidence="8">
    <location>
        <begin position="98"/>
        <end position="117"/>
    </location>
</feature>
<dbReference type="STRING" id="1198029.A0A1U7LQ76"/>
<reference evidence="10 11" key="1">
    <citation type="submission" date="2016-04" db="EMBL/GenBank/DDBJ databases">
        <title>Evolutionary innovation and constraint leading to complex multicellularity in the Ascomycota.</title>
        <authorList>
            <person name="Cisse O."/>
            <person name="Nguyen A."/>
            <person name="Hewitt D.A."/>
            <person name="Jedd G."/>
            <person name="Stajich J.E."/>
        </authorList>
    </citation>
    <scope>NUCLEOTIDE SEQUENCE [LARGE SCALE GENOMIC DNA]</scope>
    <source>
        <strain evidence="10 11">DAH-3</strain>
    </source>
</reference>
<feature type="transmembrane region" description="Helical" evidence="8">
    <location>
        <begin position="243"/>
        <end position="260"/>
    </location>
</feature>
<evidence type="ECO:0000256" key="8">
    <source>
        <dbReference type="SAM" id="Phobius"/>
    </source>
</evidence>
<keyword evidence="11" id="KW-1185">Reference proteome</keyword>
<dbReference type="GO" id="GO:0006865">
    <property type="term" value="P:amino acid transport"/>
    <property type="evidence" value="ECO:0007669"/>
    <property type="project" value="UniProtKB-KW"/>
</dbReference>
<proteinExistence type="predicted"/>
<dbReference type="Proteomes" id="UP000186594">
    <property type="component" value="Unassembled WGS sequence"/>
</dbReference>
<evidence type="ECO:0000259" key="9">
    <source>
        <dbReference type="Pfam" id="PF00324"/>
    </source>
</evidence>
<keyword evidence="4" id="KW-0029">Amino-acid transport</keyword>
<dbReference type="GO" id="GO:0022857">
    <property type="term" value="F:transmembrane transporter activity"/>
    <property type="evidence" value="ECO:0007669"/>
    <property type="project" value="UniProtKB-ARBA"/>
</dbReference>
<evidence type="ECO:0000313" key="11">
    <source>
        <dbReference type="Proteomes" id="UP000186594"/>
    </source>
</evidence>
<feature type="domain" description="Amino acid permease/ SLC12A" evidence="9">
    <location>
        <begin position="76"/>
        <end position="365"/>
    </location>
</feature>
<dbReference type="OrthoDB" id="3257095at2759"/>
<evidence type="ECO:0000256" key="5">
    <source>
        <dbReference type="ARBA" id="ARBA00022989"/>
    </source>
</evidence>
<evidence type="ECO:0000256" key="3">
    <source>
        <dbReference type="ARBA" id="ARBA00022692"/>
    </source>
</evidence>
<organism evidence="10 11">
    <name type="scientific">Neolecta irregularis (strain DAH-3)</name>
    <dbReference type="NCBI Taxonomy" id="1198029"/>
    <lineage>
        <taxon>Eukaryota</taxon>
        <taxon>Fungi</taxon>
        <taxon>Dikarya</taxon>
        <taxon>Ascomycota</taxon>
        <taxon>Taphrinomycotina</taxon>
        <taxon>Neolectales</taxon>
        <taxon>Neolectaceae</taxon>
        <taxon>Neolecta</taxon>
    </lineage>
</organism>
<keyword evidence="6 8" id="KW-0472">Membrane</keyword>
<evidence type="ECO:0000256" key="1">
    <source>
        <dbReference type="ARBA" id="ARBA00004141"/>
    </source>
</evidence>
<dbReference type="AlphaFoldDB" id="A0A1U7LQ76"/>
<gene>
    <name evidence="10" type="ORF">NEOLI_001565</name>
</gene>
<dbReference type="GO" id="GO:0016020">
    <property type="term" value="C:membrane"/>
    <property type="evidence" value="ECO:0007669"/>
    <property type="project" value="UniProtKB-SubCell"/>
</dbReference>
<feature type="transmembrane region" description="Helical" evidence="8">
    <location>
        <begin position="302"/>
        <end position="321"/>
    </location>
</feature>